<dbReference type="OrthoDB" id="86868at2"/>
<keyword evidence="1" id="KW-1133">Transmembrane helix</keyword>
<protein>
    <submittedName>
        <fullName evidence="2">DUF5058 family protein</fullName>
    </submittedName>
</protein>
<feature type="transmembrane region" description="Helical" evidence="1">
    <location>
        <begin position="197"/>
        <end position="217"/>
    </location>
</feature>
<keyword evidence="1" id="KW-0472">Membrane</keyword>
<dbReference type="AlphaFoldDB" id="A0A556C8W6"/>
<reference evidence="2 3" key="1">
    <citation type="submission" date="2019-07" db="EMBL/GenBank/DDBJ databases">
        <title>Draft genome sequence of Brevibacterium aurantiacum XU54 isolated from Xinjiang China.</title>
        <authorList>
            <person name="Xu X."/>
        </authorList>
    </citation>
    <scope>NUCLEOTIDE SEQUENCE [LARGE SCALE GENOMIC DNA]</scope>
    <source>
        <strain evidence="2 3">XU54</strain>
    </source>
</reference>
<proteinExistence type="predicted"/>
<keyword evidence="1" id="KW-0812">Transmembrane</keyword>
<evidence type="ECO:0000256" key="1">
    <source>
        <dbReference type="SAM" id="Phobius"/>
    </source>
</evidence>
<dbReference type="EMBL" id="VLTK01000010">
    <property type="protein sequence ID" value="TSI13894.1"/>
    <property type="molecule type" value="Genomic_DNA"/>
</dbReference>
<accession>A0A556C8W6</accession>
<organism evidence="2 3">
    <name type="scientific">Brevibacterium aurantiacum</name>
    <dbReference type="NCBI Taxonomy" id="273384"/>
    <lineage>
        <taxon>Bacteria</taxon>
        <taxon>Bacillati</taxon>
        <taxon>Actinomycetota</taxon>
        <taxon>Actinomycetes</taxon>
        <taxon>Micrococcales</taxon>
        <taxon>Brevibacteriaceae</taxon>
        <taxon>Brevibacterium</taxon>
    </lineage>
</organism>
<comment type="caution">
    <text evidence="2">The sequence shown here is derived from an EMBL/GenBank/DDBJ whole genome shotgun (WGS) entry which is preliminary data.</text>
</comment>
<dbReference type="Pfam" id="PF16481">
    <property type="entry name" value="DUF5058"/>
    <property type="match status" value="1"/>
</dbReference>
<dbReference type="Proteomes" id="UP000316406">
    <property type="component" value="Unassembled WGS sequence"/>
</dbReference>
<feature type="transmembrane region" description="Helical" evidence="1">
    <location>
        <begin position="16"/>
        <end position="36"/>
    </location>
</feature>
<dbReference type="RefSeq" id="WP_143923630.1">
    <property type="nucleotide sequence ID" value="NZ_VLTK01000010.1"/>
</dbReference>
<feature type="transmembrane region" description="Helical" evidence="1">
    <location>
        <begin position="167"/>
        <end position="185"/>
    </location>
</feature>
<feature type="transmembrane region" description="Helical" evidence="1">
    <location>
        <begin position="124"/>
        <end position="146"/>
    </location>
</feature>
<gene>
    <name evidence="2" type="ORF">FO013_16375</name>
</gene>
<feature type="transmembrane region" description="Helical" evidence="1">
    <location>
        <begin position="91"/>
        <end position="112"/>
    </location>
</feature>
<dbReference type="InterPro" id="IPR032479">
    <property type="entry name" value="DUF5058"/>
</dbReference>
<keyword evidence="3" id="KW-1185">Reference proteome</keyword>
<evidence type="ECO:0000313" key="2">
    <source>
        <dbReference type="EMBL" id="TSI13894.1"/>
    </source>
</evidence>
<feature type="transmembrane region" description="Helical" evidence="1">
    <location>
        <begin position="56"/>
        <end position="79"/>
    </location>
</feature>
<evidence type="ECO:0000313" key="3">
    <source>
        <dbReference type="Proteomes" id="UP000316406"/>
    </source>
</evidence>
<sequence length="242" mass="24898">MEKTTSTLAQTVSHPLLWIGAIAVLVIIAVQSVIYLRAAKSAAVKVGMSGTEVNTAFRAGGISAIGPSIAVCLVALALLPLFGTPSTITRLGLIGSAAYETIAANLALGVMGTGLGEPNVDGNMLVTMLLALAIGGSGWMVVTLIMTPIMKRGMGEGTTTKTARKRSARWALLPTAALLGAFFTLGLKEFAASSDAAIVFATSAGVMLLLTLVAQWLKKPMLREFSLGAAMIVAIAVGYFIS</sequence>
<name>A0A556C8W6_BREAU</name>
<feature type="transmembrane region" description="Helical" evidence="1">
    <location>
        <begin position="224"/>
        <end position="241"/>
    </location>
</feature>